<evidence type="ECO:0000256" key="3">
    <source>
        <dbReference type="SAM" id="SignalP"/>
    </source>
</evidence>
<reference evidence="4 5" key="1">
    <citation type="submission" date="2023-09" db="EMBL/GenBank/DDBJ databases">
        <title>Complete genome of Streptomyces roseicoloratus T14.</title>
        <authorList>
            <person name="Bashizi T."/>
            <person name="Kim M.-J."/>
            <person name="Lee G."/>
            <person name="Tagele S.B."/>
            <person name="Shin J.-H."/>
        </authorList>
    </citation>
    <scope>NUCLEOTIDE SEQUENCE [LARGE SCALE GENOMIC DNA]</scope>
    <source>
        <strain evidence="4 5">T14</strain>
    </source>
</reference>
<feature type="chain" id="PRO_5047510286" description="Gram-positive cocci surface proteins LPxTG domain-containing protein" evidence="3">
    <location>
        <begin position="21"/>
        <end position="365"/>
    </location>
</feature>
<keyword evidence="2" id="KW-0472">Membrane</keyword>
<keyword evidence="5" id="KW-1185">Reference proteome</keyword>
<feature type="transmembrane region" description="Helical" evidence="2">
    <location>
        <begin position="336"/>
        <end position="355"/>
    </location>
</feature>
<sequence length="365" mass="37485">MRPPSTALALTVLAGATATAAAVVMLPVEAVARAVHAAHAPQTPHAAPALPVVPAVPAVPAISPVSPVRTARAPHTADGPHAAPAPHPAHPGHSGLPGHPAQAARAPQAAPHTARPPGPVAVPSCGTADAAEFPLKTRIHGGPADYPAGGEFRTWQLDLTNTTVAACRDIHPVLVLTDRDRTLRPTQIRAEFYDADARLWRPVAFEATDRAENVGVFDAPVLSTAVPSFSGFAVPAGRTLTVPVRLSFGADAAPDEVVVSAAVVQKRGGDGDWVGESGDYRLQIGPADPDAEASPDTDADAGRTADPSAPPARTAPAEPGDSELARTGRESAALRLAPVSAALLTAGGALTYLAWRRRRRPRPHP</sequence>
<keyword evidence="2" id="KW-0812">Transmembrane</keyword>
<feature type="region of interest" description="Disordered" evidence="1">
    <location>
        <begin position="67"/>
        <end position="125"/>
    </location>
</feature>
<keyword evidence="3" id="KW-0732">Signal</keyword>
<keyword evidence="2" id="KW-1133">Transmembrane helix</keyword>
<accession>A0ABY9RXE2</accession>
<feature type="signal peptide" evidence="3">
    <location>
        <begin position="1"/>
        <end position="20"/>
    </location>
</feature>
<dbReference type="EMBL" id="CP133762">
    <property type="protein sequence ID" value="WMX46857.1"/>
    <property type="molecule type" value="Genomic_DNA"/>
</dbReference>
<protein>
    <recommendedName>
        <fullName evidence="6">Gram-positive cocci surface proteins LPxTG domain-containing protein</fullName>
    </recommendedName>
</protein>
<proteinExistence type="predicted"/>
<evidence type="ECO:0008006" key="6">
    <source>
        <dbReference type="Google" id="ProtNLM"/>
    </source>
</evidence>
<dbReference type="Proteomes" id="UP001250858">
    <property type="component" value="Chromosome"/>
</dbReference>
<evidence type="ECO:0000256" key="1">
    <source>
        <dbReference type="SAM" id="MobiDB-lite"/>
    </source>
</evidence>
<evidence type="ECO:0000256" key="2">
    <source>
        <dbReference type="SAM" id="Phobius"/>
    </source>
</evidence>
<organism evidence="4 5">
    <name type="scientific">Streptomyces roseicoloratus</name>
    <dbReference type="NCBI Taxonomy" id="2508722"/>
    <lineage>
        <taxon>Bacteria</taxon>
        <taxon>Bacillati</taxon>
        <taxon>Actinomycetota</taxon>
        <taxon>Actinomycetes</taxon>
        <taxon>Kitasatosporales</taxon>
        <taxon>Streptomycetaceae</taxon>
        <taxon>Streptomyces</taxon>
    </lineage>
</organism>
<dbReference type="RefSeq" id="WP_128981624.1">
    <property type="nucleotide sequence ID" value="NZ_CP133762.1"/>
</dbReference>
<evidence type="ECO:0000313" key="4">
    <source>
        <dbReference type="EMBL" id="WMX46857.1"/>
    </source>
</evidence>
<feature type="region of interest" description="Disordered" evidence="1">
    <location>
        <begin position="268"/>
        <end position="329"/>
    </location>
</feature>
<name>A0ABY9RXE2_9ACTN</name>
<gene>
    <name evidence="4" type="ORF">RGF97_21330</name>
</gene>
<evidence type="ECO:0000313" key="5">
    <source>
        <dbReference type="Proteomes" id="UP001250858"/>
    </source>
</evidence>
<feature type="compositionally biased region" description="Low complexity" evidence="1">
    <location>
        <begin position="67"/>
        <end position="82"/>
    </location>
</feature>
<feature type="compositionally biased region" description="Low complexity" evidence="1">
    <location>
        <begin position="91"/>
        <end position="113"/>
    </location>
</feature>
<feature type="compositionally biased region" description="Acidic residues" evidence="1">
    <location>
        <begin position="289"/>
        <end position="299"/>
    </location>
</feature>